<dbReference type="OrthoDB" id="10066002at2759"/>
<reference evidence="1" key="1">
    <citation type="thesis" date="2021" institute="BYU ScholarsArchive" country="Provo, UT, USA">
        <title>Applications of and Algorithms for Genome Assembly and Genomic Analyses with an Emphasis on Marine Teleosts.</title>
        <authorList>
            <person name="Pickett B.D."/>
        </authorList>
    </citation>
    <scope>NUCLEOTIDE SEQUENCE</scope>
    <source>
        <strain evidence="1">HI-2016</strain>
    </source>
</reference>
<gene>
    <name evidence="1" type="ORF">JZ751_001701</name>
</gene>
<dbReference type="Proteomes" id="UP000824540">
    <property type="component" value="Unassembled WGS sequence"/>
</dbReference>
<sequence>MADICIQENSTGAMGDIAFKLLPIILLQPEYRTAKKMCRPSIDEAKKSFIDWIPASTDVTEYLRHTELERSHPFILQLGPARTFAVVHGQALEQGTLLTAVDVCFKAFHCFDINFPKQCAPVWEFLQHAVYGIVNGKPAAGARVLQSFIFN</sequence>
<accession>A0A8T2PUN6</accession>
<comment type="caution">
    <text evidence="1">The sequence shown here is derived from an EMBL/GenBank/DDBJ whole genome shotgun (WGS) entry which is preliminary data.</text>
</comment>
<evidence type="ECO:0000313" key="1">
    <source>
        <dbReference type="EMBL" id="KAG9354988.1"/>
    </source>
</evidence>
<name>A0A8T2PUN6_9TELE</name>
<proteinExistence type="predicted"/>
<dbReference type="AlphaFoldDB" id="A0A8T2PUN6"/>
<protein>
    <submittedName>
        <fullName evidence="1">Uncharacterized protein</fullName>
    </submittedName>
</protein>
<evidence type="ECO:0000313" key="2">
    <source>
        <dbReference type="Proteomes" id="UP000824540"/>
    </source>
</evidence>
<dbReference type="EMBL" id="JAFBMS010000002">
    <property type="protein sequence ID" value="KAG9354988.1"/>
    <property type="molecule type" value="Genomic_DNA"/>
</dbReference>
<organism evidence="1 2">
    <name type="scientific">Albula glossodonta</name>
    <name type="common">roundjaw bonefish</name>
    <dbReference type="NCBI Taxonomy" id="121402"/>
    <lineage>
        <taxon>Eukaryota</taxon>
        <taxon>Metazoa</taxon>
        <taxon>Chordata</taxon>
        <taxon>Craniata</taxon>
        <taxon>Vertebrata</taxon>
        <taxon>Euteleostomi</taxon>
        <taxon>Actinopterygii</taxon>
        <taxon>Neopterygii</taxon>
        <taxon>Teleostei</taxon>
        <taxon>Albuliformes</taxon>
        <taxon>Albulidae</taxon>
        <taxon>Albula</taxon>
    </lineage>
</organism>
<keyword evidence="2" id="KW-1185">Reference proteome</keyword>